<name>A0A0E9VCY1_ANGAN</name>
<evidence type="ECO:0000313" key="1">
    <source>
        <dbReference type="EMBL" id="JAH75305.1"/>
    </source>
</evidence>
<reference evidence="1" key="2">
    <citation type="journal article" date="2015" name="Fish Shellfish Immunol.">
        <title>Early steps in the European eel (Anguilla anguilla)-Vibrio vulnificus interaction in the gills: Role of the RtxA13 toxin.</title>
        <authorList>
            <person name="Callol A."/>
            <person name="Pajuelo D."/>
            <person name="Ebbesson L."/>
            <person name="Teles M."/>
            <person name="MacKenzie S."/>
            <person name="Amaro C."/>
        </authorList>
    </citation>
    <scope>NUCLEOTIDE SEQUENCE</scope>
</reference>
<reference evidence="1" key="1">
    <citation type="submission" date="2014-11" db="EMBL/GenBank/DDBJ databases">
        <authorList>
            <person name="Amaro Gonzalez C."/>
        </authorList>
    </citation>
    <scope>NUCLEOTIDE SEQUENCE</scope>
</reference>
<organism evidence="1">
    <name type="scientific">Anguilla anguilla</name>
    <name type="common">European freshwater eel</name>
    <name type="synonym">Muraena anguilla</name>
    <dbReference type="NCBI Taxonomy" id="7936"/>
    <lineage>
        <taxon>Eukaryota</taxon>
        <taxon>Metazoa</taxon>
        <taxon>Chordata</taxon>
        <taxon>Craniata</taxon>
        <taxon>Vertebrata</taxon>
        <taxon>Euteleostomi</taxon>
        <taxon>Actinopterygii</taxon>
        <taxon>Neopterygii</taxon>
        <taxon>Teleostei</taxon>
        <taxon>Anguilliformes</taxon>
        <taxon>Anguillidae</taxon>
        <taxon>Anguilla</taxon>
    </lineage>
</organism>
<protein>
    <submittedName>
        <fullName evidence="1">Uncharacterized protein</fullName>
    </submittedName>
</protein>
<dbReference type="EMBL" id="GBXM01033272">
    <property type="protein sequence ID" value="JAH75305.1"/>
    <property type="molecule type" value="Transcribed_RNA"/>
</dbReference>
<sequence length="9" mass="1172">MFTYSLRRV</sequence>
<accession>A0A0E9VCY1</accession>
<proteinExistence type="predicted"/>